<dbReference type="InterPro" id="IPR001915">
    <property type="entry name" value="Peptidase_M48"/>
</dbReference>
<keyword evidence="3 6" id="KW-0378">Hydrolase</keyword>
<keyword evidence="2" id="KW-0479">Metal-binding</keyword>
<dbReference type="GO" id="GO:0046872">
    <property type="term" value="F:metal ion binding"/>
    <property type="evidence" value="ECO:0007669"/>
    <property type="project" value="UniProtKB-KW"/>
</dbReference>
<comment type="cofactor">
    <cofactor evidence="6">
        <name>Zn(2+)</name>
        <dbReference type="ChEBI" id="CHEBI:29105"/>
    </cofactor>
    <text evidence="6">Binds 1 zinc ion per subunit.</text>
</comment>
<protein>
    <submittedName>
        <fullName evidence="8">Peptidase family M48</fullName>
    </submittedName>
</protein>
<keyword evidence="4 6" id="KW-0862">Zinc</keyword>
<dbReference type="Gene3D" id="3.30.2010.10">
    <property type="entry name" value="Metalloproteases ('zincins'), catalytic domain"/>
    <property type="match status" value="1"/>
</dbReference>
<dbReference type="Proteomes" id="UP000193307">
    <property type="component" value="Unassembled WGS sequence"/>
</dbReference>
<proteinExistence type="inferred from homology"/>
<comment type="similarity">
    <text evidence="6">Belongs to the peptidase M48 family.</text>
</comment>
<dbReference type="EMBL" id="FWFW01000001">
    <property type="protein sequence ID" value="SLN12887.1"/>
    <property type="molecule type" value="Genomic_DNA"/>
</dbReference>
<evidence type="ECO:0000256" key="2">
    <source>
        <dbReference type="ARBA" id="ARBA00022723"/>
    </source>
</evidence>
<dbReference type="GO" id="GO:0016020">
    <property type="term" value="C:membrane"/>
    <property type="evidence" value="ECO:0007669"/>
    <property type="project" value="TreeGrafter"/>
</dbReference>
<gene>
    <name evidence="8" type="ORF">PAM7971_00150</name>
</gene>
<evidence type="ECO:0000313" key="9">
    <source>
        <dbReference type="Proteomes" id="UP000193307"/>
    </source>
</evidence>
<dbReference type="STRING" id="658057.SAMN04488032_101497"/>
<keyword evidence="9" id="KW-1185">Reference proteome</keyword>
<evidence type="ECO:0000259" key="7">
    <source>
        <dbReference type="Pfam" id="PF01435"/>
    </source>
</evidence>
<accession>A0A1Y5RAK9</accession>
<evidence type="ECO:0000313" key="8">
    <source>
        <dbReference type="EMBL" id="SLN12887.1"/>
    </source>
</evidence>
<keyword evidence="1 6" id="KW-0645">Protease</keyword>
<organism evidence="8 9">
    <name type="scientific">Pacificibacter marinus</name>
    <dbReference type="NCBI Taxonomy" id="658057"/>
    <lineage>
        <taxon>Bacteria</taxon>
        <taxon>Pseudomonadati</taxon>
        <taxon>Pseudomonadota</taxon>
        <taxon>Alphaproteobacteria</taxon>
        <taxon>Rhodobacterales</taxon>
        <taxon>Roseobacteraceae</taxon>
        <taxon>Pacificibacter</taxon>
    </lineage>
</organism>
<evidence type="ECO:0000256" key="4">
    <source>
        <dbReference type="ARBA" id="ARBA00022833"/>
    </source>
</evidence>
<dbReference type="PANTHER" id="PTHR22726">
    <property type="entry name" value="METALLOENDOPEPTIDASE OMA1"/>
    <property type="match status" value="1"/>
</dbReference>
<dbReference type="Pfam" id="PF01435">
    <property type="entry name" value="Peptidase_M48"/>
    <property type="match status" value="1"/>
</dbReference>
<feature type="domain" description="Peptidase M48" evidence="7">
    <location>
        <begin position="127"/>
        <end position="284"/>
    </location>
</feature>
<keyword evidence="5 6" id="KW-0482">Metalloprotease</keyword>
<sequence>MYRTLVLANATGMIWEKRLDWWQRSQPLAGHLPARFGTKQGYAVFDRFSLKASRAVLGCVAIAALSACLDVPMTSAPTPSNAPQVSPAPASTNGPVTVESFAALVRHIEPIAESECRNRTKGANCDFKIVVDSNAKAPSNAYQSVDSSGRPVLTFTVALLADVQNSDELAFILGHEASHHIAGHLNRTQESATVGGLLGGVLAAAIGADASTVEVAQNLGATVGARRYSKSYELEADQLGTIIAYRAGYNPVRGAAFFTRIPDPGDQFLGSHPPNDQRIETVRRTMATL</sequence>
<dbReference type="AlphaFoldDB" id="A0A1Y5RAK9"/>
<dbReference type="PANTHER" id="PTHR22726:SF1">
    <property type="entry name" value="METALLOENDOPEPTIDASE OMA1, MITOCHONDRIAL"/>
    <property type="match status" value="1"/>
</dbReference>
<evidence type="ECO:0000256" key="5">
    <source>
        <dbReference type="ARBA" id="ARBA00023049"/>
    </source>
</evidence>
<dbReference type="GO" id="GO:0051603">
    <property type="term" value="P:proteolysis involved in protein catabolic process"/>
    <property type="evidence" value="ECO:0007669"/>
    <property type="project" value="TreeGrafter"/>
</dbReference>
<dbReference type="GO" id="GO:0004222">
    <property type="term" value="F:metalloendopeptidase activity"/>
    <property type="evidence" value="ECO:0007669"/>
    <property type="project" value="InterPro"/>
</dbReference>
<name>A0A1Y5RAK9_9RHOB</name>
<evidence type="ECO:0000256" key="3">
    <source>
        <dbReference type="ARBA" id="ARBA00022801"/>
    </source>
</evidence>
<dbReference type="InterPro" id="IPR051156">
    <property type="entry name" value="Mito/Outer_Membr_Metalloprot"/>
</dbReference>
<evidence type="ECO:0000256" key="6">
    <source>
        <dbReference type="RuleBase" id="RU003983"/>
    </source>
</evidence>
<evidence type="ECO:0000256" key="1">
    <source>
        <dbReference type="ARBA" id="ARBA00022670"/>
    </source>
</evidence>
<reference evidence="8 9" key="1">
    <citation type="submission" date="2017-03" db="EMBL/GenBank/DDBJ databases">
        <authorList>
            <person name="Afonso C.L."/>
            <person name="Miller P.J."/>
            <person name="Scott M.A."/>
            <person name="Spackman E."/>
            <person name="Goraichik I."/>
            <person name="Dimitrov K.M."/>
            <person name="Suarez D.L."/>
            <person name="Swayne D.E."/>
        </authorList>
    </citation>
    <scope>NUCLEOTIDE SEQUENCE [LARGE SCALE GENOMIC DNA]</scope>
    <source>
        <strain evidence="8 9">CECT 7971</strain>
    </source>
</reference>